<reference evidence="8 9" key="1">
    <citation type="journal article" date="2015" name="Fungal Genet. Biol.">
        <title>Evolution of novel wood decay mechanisms in Agaricales revealed by the genome sequences of Fistulina hepatica and Cylindrobasidium torrendii.</title>
        <authorList>
            <person name="Floudas D."/>
            <person name="Held B.W."/>
            <person name="Riley R."/>
            <person name="Nagy L.G."/>
            <person name="Koehler G."/>
            <person name="Ransdell A.S."/>
            <person name="Younus H."/>
            <person name="Chow J."/>
            <person name="Chiniquy J."/>
            <person name="Lipzen A."/>
            <person name="Tritt A."/>
            <person name="Sun H."/>
            <person name="Haridas S."/>
            <person name="LaButti K."/>
            <person name="Ohm R.A."/>
            <person name="Kues U."/>
            <person name="Blanchette R.A."/>
            <person name="Grigoriev I.V."/>
            <person name="Minto R.E."/>
            <person name="Hibbett D.S."/>
        </authorList>
    </citation>
    <scope>NUCLEOTIDE SEQUENCE [LARGE SCALE GENOMIC DNA]</scope>
    <source>
        <strain evidence="8 9">FP15055 ss-10</strain>
    </source>
</reference>
<dbReference type="Pfam" id="PF00400">
    <property type="entry name" value="WD40"/>
    <property type="match status" value="2"/>
</dbReference>
<dbReference type="Gene3D" id="2.130.10.10">
    <property type="entry name" value="YVTN repeat-like/Quinoprotein amine dehydrogenase"/>
    <property type="match status" value="1"/>
</dbReference>
<feature type="compositionally biased region" description="Low complexity" evidence="7">
    <location>
        <begin position="635"/>
        <end position="673"/>
    </location>
</feature>
<evidence type="ECO:0000256" key="7">
    <source>
        <dbReference type="SAM" id="MobiDB-lite"/>
    </source>
</evidence>
<dbReference type="GO" id="GO:1904263">
    <property type="term" value="P:positive regulation of TORC1 signaling"/>
    <property type="evidence" value="ECO:0007669"/>
    <property type="project" value="TreeGrafter"/>
</dbReference>
<sequence>MSGLPPLSIQTALSFSDSRMHGHVGPNRTVHLPRASSSGGGAMCNNEDDTRCAVAGKESLRVIRVLDPGVARNPEYKSALGAGGYRAEMSRNFWDGSGLKIDSASTDVAWGSSRQSHCTIIQSKEFCNKILTSARNGEVIMWDITKAKYERRVKDHTRSIHKLALSSIVQHYCITGSSDGDLRIWDIRDMSHSINRIHFPTTIRSLAFSPTSSHPLQVMVGLDNGNIYRWELKMAQRGQLDRVPVAHTAPVTALDWRLPDGAQALGGVEPQATGLGWIVSGGLDRTVKIWDLSWPSVSSHIQHKPTYTLHPSFPVRNVHWRPGYACELAVVSNSEFTTGSNPDLGAIGGVHRSGSSLTMASDVALGKKPIAGGDAVELWDARRGWVAKWCVSGSASEGGVTGMTFHDSHAIWTQHVSGMFAQIDLRDSFRPLDRVPRVATTWDAAGNLAFVTDEHQQWEVPYDDTPLNRERVGERAGKALGDPIYRPDTQMTGTMTSADAFYANEAFVSLAKTYVFHGQNRQDMCALNAQLAFRAGSPHAGRMWLLAGASLTDIVPTDGEMPSMPSDSTVTQVVSPNGLVADASLPTSSSASSMSRNKSSPGGSSSFDRDGAMRSGSASRRITPESSKHSSPRQGPLSLLPGAPAPLVLGRKSSGDGVSSSSSSPLVAARRPSVYGRVSSNSPSTIGSLRHIGEGTLDDSDSSGSDDEKAPSSDEESLFRPLLSPTLLASRMSSQPSPLSRFVSPNGNGENGDRALTEDGDEDENEGEGEDEDEDEDSSPSPQSTDSETEDEANPNLQSPSLRARQASSRGSRRSSFQTSVVKSRSRASTGGSVTLHPRSVTRKASHSSTKTVMGDQHSPGGLRQEETVRDLSHTREMSELALDDDPVKEEKHPTSDRRPDLVQADESSFREMAWAALREGLDEFANEGNVQMCAMLTLVIGHELNMKKERMLAFVEAYIDVLTRLRLYRVTAAIRKYCTLDEIRDPSLLETTIYTSCGRCRKALMVPLGVSLQRPNGGYWLCQNCKNKPISCSICRLPVRGLLVQCSVCSHGGHQHCYHKFYLNRPMDELPSQFEPHEDDRGRPVTRGSLSALLHQDDLTDEGVGGSARDLHGDGMLRPLPTTNTDNLMGHPCAAGCGHFCWAATGARDE</sequence>
<keyword evidence="1 6" id="KW-0853">WD repeat</keyword>
<dbReference type="InterPro" id="IPR037590">
    <property type="entry name" value="WDR24"/>
</dbReference>
<feature type="compositionally biased region" description="Polar residues" evidence="7">
    <location>
        <begin position="731"/>
        <end position="748"/>
    </location>
</feature>
<dbReference type="PRINTS" id="PR00320">
    <property type="entry name" value="GPROTEINBRPT"/>
</dbReference>
<dbReference type="PANTHER" id="PTHR46200:SF1">
    <property type="entry name" value="GATOR COMPLEX PROTEIN WDR24"/>
    <property type="match status" value="1"/>
</dbReference>
<feature type="compositionally biased region" description="Basic and acidic residues" evidence="7">
    <location>
        <begin position="889"/>
        <end position="901"/>
    </location>
</feature>
<feature type="region of interest" description="Disordered" evidence="7">
    <location>
        <begin position="580"/>
        <end position="865"/>
    </location>
</feature>
<name>A0A0D7B0M9_9AGAR</name>
<dbReference type="GO" id="GO:0005829">
    <property type="term" value="C:cytosol"/>
    <property type="evidence" value="ECO:0007669"/>
    <property type="project" value="TreeGrafter"/>
</dbReference>
<feature type="compositionally biased region" description="Low complexity" evidence="7">
    <location>
        <begin position="803"/>
        <end position="816"/>
    </location>
</feature>
<dbReference type="PROSITE" id="PS50294">
    <property type="entry name" value="WD_REPEATS_REGION"/>
    <property type="match status" value="1"/>
</dbReference>
<dbReference type="PROSITE" id="PS00678">
    <property type="entry name" value="WD_REPEATS_1"/>
    <property type="match status" value="2"/>
</dbReference>
<accession>A0A0D7B0M9</accession>
<dbReference type="InterPro" id="IPR001680">
    <property type="entry name" value="WD40_rpt"/>
</dbReference>
<feature type="compositionally biased region" description="Low complexity" evidence="7">
    <location>
        <begin position="584"/>
        <end position="606"/>
    </location>
</feature>
<dbReference type="GO" id="GO:0005774">
    <property type="term" value="C:vacuolar membrane"/>
    <property type="evidence" value="ECO:0007669"/>
    <property type="project" value="TreeGrafter"/>
</dbReference>
<dbReference type="InterPro" id="IPR019775">
    <property type="entry name" value="WD40_repeat_CS"/>
</dbReference>
<dbReference type="STRING" id="1314674.A0A0D7B0M9"/>
<keyword evidence="3" id="KW-0677">Repeat</keyword>
<dbReference type="AlphaFoldDB" id="A0A0D7B0M9"/>
<gene>
    <name evidence="8" type="ORF">CYLTODRAFT_359035</name>
</gene>
<dbReference type="GO" id="GO:0016239">
    <property type="term" value="P:positive regulation of macroautophagy"/>
    <property type="evidence" value="ECO:0007669"/>
    <property type="project" value="TreeGrafter"/>
</dbReference>
<dbReference type="GO" id="GO:0008270">
    <property type="term" value="F:zinc ion binding"/>
    <property type="evidence" value="ECO:0007669"/>
    <property type="project" value="UniProtKB-KW"/>
</dbReference>
<dbReference type="SUPFAM" id="SSF50978">
    <property type="entry name" value="WD40 repeat-like"/>
    <property type="match status" value="1"/>
</dbReference>
<evidence type="ECO:0000256" key="5">
    <source>
        <dbReference type="ARBA" id="ARBA00022833"/>
    </source>
</evidence>
<organism evidence="8 9">
    <name type="scientific">Cylindrobasidium torrendii FP15055 ss-10</name>
    <dbReference type="NCBI Taxonomy" id="1314674"/>
    <lineage>
        <taxon>Eukaryota</taxon>
        <taxon>Fungi</taxon>
        <taxon>Dikarya</taxon>
        <taxon>Basidiomycota</taxon>
        <taxon>Agaricomycotina</taxon>
        <taxon>Agaricomycetes</taxon>
        <taxon>Agaricomycetidae</taxon>
        <taxon>Agaricales</taxon>
        <taxon>Marasmiineae</taxon>
        <taxon>Physalacriaceae</taxon>
        <taxon>Cylindrobasidium</taxon>
    </lineage>
</organism>
<dbReference type="SMART" id="SM00320">
    <property type="entry name" value="WD40"/>
    <property type="match status" value="3"/>
</dbReference>
<feature type="compositionally biased region" description="Acidic residues" evidence="7">
    <location>
        <begin position="758"/>
        <end position="778"/>
    </location>
</feature>
<dbReference type="InterPro" id="IPR020472">
    <property type="entry name" value="WD40_PAC1"/>
</dbReference>
<dbReference type="InterPro" id="IPR015943">
    <property type="entry name" value="WD40/YVTN_repeat-like_dom_sf"/>
</dbReference>
<feature type="region of interest" description="Disordered" evidence="7">
    <location>
        <begin position="879"/>
        <end position="904"/>
    </location>
</feature>
<feature type="repeat" description="WD" evidence="6">
    <location>
        <begin position="153"/>
        <end position="195"/>
    </location>
</feature>
<dbReference type="InterPro" id="IPR036322">
    <property type="entry name" value="WD40_repeat_dom_sf"/>
</dbReference>
<dbReference type="OrthoDB" id="60955at2759"/>
<dbReference type="PROSITE" id="PS50082">
    <property type="entry name" value="WD_REPEATS_2"/>
    <property type="match status" value="2"/>
</dbReference>
<feature type="compositionally biased region" description="Polar residues" evidence="7">
    <location>
        <begin position="678"/>
        <end position="687"/>
    </location>
</feature>
<evidence type="ECO:0000313" key="8">
    <source>
        <dbReference type="EMBL" id="KIY64047.1"/>
    </source>
</evidence>
<protein>
    <submittedName>
        <fullName evidence="8">Uncharacterized protein</fullName>
    </submittedName>
</protein>
<keyword evidence="9" id="KW-1185">Reference proteome</keyword>
<evidence type="ECO:0000256" key="4">
    <source>
        <dbReference type="ARBA" id="ARBA00022771"/>
    </source>
</evidence>
<evidence type="ECO:0000313" key="9">
    <source>
        <dbReference type="Proteomes" id="UP000054007"/>
    </source>
</evidence>
<feature type="repeat" description="WD" evidence="6">
    <location>
        <begin position="278"/>
        <end position="293"/>
    </location>
</feature>
<evidence type="ECO:0000256" key="6">
    <source>
        <dbReference type="PROSITE-ProRule" id="PRU00221"/>
    </source>
</evidence>
<evidence type="ECO:0000256" key="2">
    <source>
        <dbReference type="ARBA" id="ARBA00022723"/>
    </source>
</evidence>
<feature type="compositionally biased region" description="Acidic residues" evidence="7">
    <location>
        <begin position="696"/>
        <end position="705"/>
    </location>
</feature>
<dbReference type="EMBL" id="KN880657">
    <property type="protein sequence ID" value="KIY64047.1"/>
    <property type="molecule type" value="Genomic_DNA"/>
</dbReference>
<keyword evidence="2" id="KW-0479">Metal-binding</keyword>
<dbReference type="Proteomes" id="UP000054007">
    <property type="component" value="Unassembled WGS sequence"/>
</dbReference>
<dbReference type="PANTHER" id="PTHR46200">
    <property type="entry name" value="GATOR COMPLEX PROTEIN WDR24"/>
    <property type="match status" value="1"/>
</dbReference>
<evidence type="ECO:0000256" key="1">
    <source>
        <dbReference type="ARBA" id="ARBA00022574"/>
    </source>
</evidence>
<evidence type="ECO:0000256" key="3">
    <source>
        <dbReference type="ARBA" id="ARBA00022737"/>
    </source>
</evidence>
<keyword evidence="5" id="KW-0862">Zinc</keyword>
<feature type="region of interest" description="Disordered" evidence="7">
    <location>
        <begin position="18"/>
        <end position="43"/>
    </location>
</feature>
<feature type="compositionally biased region" description="Polar residues" evidence="7">
    <location>
        <begin position="817"/>
        <end position="833"/>
    </location>
</feature>
<dbReference type="GO" id="GO:0061700">
    <property type="term" value="C:GATOR2 complex"/>
    <property type="evidence" value="ECO:0007669"/>
    <property type="project" value="TreeGrafter"/>
</dbReference>
<proteinExistence type="predicted"/>
<keyword evidence="4" id="KW-0863">Zinc-finger</keyword>